<dbReference type="EMBL" id="LR900908">
    <property type="protein sequence ID" value="CAD7247245.1"/>
    <property type="molecule type" value="Genomic_DNA"/>
</dbReference>
<keyword evidence="10" id="KW-1185">Reference proteome</keyword>
<evidence type="ECO:0000256" key="1">
    <source>
        <dbReference type="ARBA" id="ARBA00004123"/>
    </source>
</evidence>
<dbReference type="InterPro" id="IPR036236">
    <property type="entry name" value="Znf_C2H2_sf"/>
</dbReference>
<dbReference type="PROSITE" id="PS50157">
    <property type="entry name" value="ZINC_FINGER_C2H2_2"/>
    <property type="match status" value="3"/>
</dbReference>
<keyword evidence="5" id="KW-0862">Zinc</keyword>
<dbReference type="Gene3D" id="3.30.160.60">
    <property type="entry name" value="Classic Zinc Finger"/>
    <property type="match status" value="2"/>
</dbReference>
<dbReference type="GO" id="GO:0000978">
    <property type="term" value="F:RNA polymerase II cis-regulatory region sequence-specific DNA binding"/>
    <property type="evidence" value="ECO:0007669"/>
    <property type="project" value="TreeGrafter"/>
</dbReference>
<keyword evidence="6" id="KW-0539">Nucleus</keyword>
<dbReference type="GO" id="GO:0008270">
    <property type="term" value="F:zinc ion binding"/>
    <property type="evidence" value="ECO:0007669"/>
    <property type="project" value="UniProtKB-KW"/>
</dbReference>
<keyword evidence="4 7" id="KW-0863">Zinc-finger</keyword>
<feature type="domain" description="C2H2-type" evidence="8">
    <location>
        <begin position="24"/>
        <end position="51"/>
    </location>
</feature>
<feature type="domain" description="C2H2-type" evidence="8">
    <location>
        <begin position="78"/>
        <end position="105"/>
    </location>
</feature>
<dbReference type="FunFam" id="3.30.160.60:FF:000538">
    <property type="entry name" value="zinc finger protein 853"/>
    <property type="match status" value="1"/>
</dbReference>
<dbReference type="InterPro" id="IPR013087">
    <property type="entry name" value="Znf_C2H2_type"/>
</dbReference>
<dbReference type="OrthoDB" id="9411774at2759"/>
<evidence type="ECO:0000256" key="4">
    <source>
        <dbReference type="ARBA" id="ARBA00022771"/>
    </source>
</evidence>
<reference evidence="9" key="1">
    <citation type="submission" date="2020-11" db="EMBL/GenBank/DDBJ databases">
        <authorList>
            <person name="Tran Van P."/>
        </authorList>
    </citation>
    <scope>NUCLEOTIDE SEQUENCE</scope>
</reference>
<sequence length="181" mass="21283">MDQTIFKVEDYLWGARTSRGIQIYFCGVCSYWTSVKTHATRHKRVHTQERPYQCIAIYKVEDYIWSAEPSGGIPTPLYFCGACSYITHLKGNARIHRRVHTLERPYQCTLCHKYFTQSSTLYRHMRQDRTTVIHSVYFMSCKSVLKFRQANACGERGNYLEIDLHSLATLRFNSFERGEMN</sequence>
<evidence type="ECO:0000256" key="6">
    <source>
        <dbReference type="ARBA" id="ARBA00023242"/>
    </source>
</evidence>
<dbReference type="PANTHER" id="PTHR24390">
    <property type="entry name" value="ZINC FINGER PROTEIN"/>
    <property type="match status" value="1"/>
</dbReference>
<dbReference type="GO" id="GO:0003700">
    <property type="term" value="F:DNA-binding transcription factor activity"/>
    <property type="evidence" value="ECO:0007669"/>
    <property type="project" value="TreeGrafter"/>
</dbReference>
<evidence type="ECO:0000259" key="8">
    <source>
        <dbReference type="PROSITE" id="PS50157"/>
    </source>
</evidence>
<evidence type="ECO:0000313" key="10">
    <source>
        <dbReference type="Proteomes" id="UP000677054"/>
    </source>
</evidence>
<dbReference type="Proteomes" id="UP000677054">
    <property type="component" value="Unassembled WGS sequence"/>
</dbReference>
<dbReference type="GO" id="GO:0005634">
    <property type="term" value="C:nucleus"/>
    <property type="evidence" value="ECO:0007669"/>
    <property type="project" value="UniProtKB-SubCell"/>
</dbReference>
<protein>
    <recommendedName>
        <fullName evidence="8">C2H2-type domain-containing protein</fullName>
    </recommendedName>
</protein>
<comment type="subcellular location">
    <subcellularLocation>
        <location evidence="1">Nucleus</location>
    </subcellularLocation>
</comment>
<feature type="domain" description="C2H2-type" evidence="8">
    <location>
        <begin position="106"/>
        <end position="135"/>
    </location>
</feature>
<keyword evidence="2" id="KW-0479">Metal-binding</keyword>
<keyword evidence="3" id="KW-0677">Repeat</keyword>
<dbReference type="EMBL" id="CAJPEV010001391">
    <property type="protein sequence ID" value="CAG0892392.1"/>
    <property type="molecule type" value="Genomic_DNA"/>
</dbReference>
<evidence type="ECO:0000256" key="7">
    <source>
        <dbReference type="PROSITE-ProRule" id="PRU00042"/>
    </source>
</evidence>
<dbReference type="GO" id="GO:0006357">
    <property type="term" value="P:regulation of transcription by RNA polymerase II"/>
    <property type="evidence" value="ECO:0007669"/>
    <property type="project" value="TreeGrafter"/>
</dbReference>
<accession>A0A7R8XH43</accession>
<dbReference type="AlphaFoldDB" id="A0A7R8XH43"/>
<name>A0A7R8XH43_9CRUS</name>
<dbReference type="SUPFAM" id="SSF57667">
    <property type="entry name" value="beta-beta-alpha zinc fingers"/>
    <property type="match status" value="2"/>
</dbReference>
<evidence type="ECO:0000256" key="5">
    <source>
        <dbReference type="ARBA" id="ARBA00022833"/>
    </source>
</evidence>
<evidence type="ECO:0000256" key="2">
    <source>
        <dbReference type="ARBA" id="ARBA00022723"/>
    </source>
</evidence>
<gene>
    <name evidence="9" type="ORF">DSTB1V02_LOCUS7079</name>
</gene>
<proteinExistence type="predicted"/>
<organism evidence="9">
    <name type="scientific">Darwinula stevensoni</name>
    <dbReference type="NCBI Taxonomy" id="69355"/>
    <lineage>
        <taxon>Eukaryota</taxon>
        <taxon>Metazoa</taxon>
        <taxon>Ecdysozoa</taxon>
        <taxon>Arthropoda</taxon>
        <taxon>Crustacea</taxon>
        <taxon>Oligostraca</taxon>
        <taxon>Ostracoda</taxon>
        <taxon>Podocopa</taxon>
        <taxon>Podocopida</taxon>
        <taxon>Darwinulocopina</taxon>
        <taxon>Darwinuloidea</taxon>
        <taxon>Darwinulidae</taxon>
        <taxon>Darwinula</taxon>
    </lineage>
</organism>
<evidence type="ECO:0000256" key="3">
    <source>
        <dbReference type="ARBA" id="ARBA00022737"/>
    </source>
</evidence>
<dbReference type="PANTHER" id="PTHR24390:SF226">
    <property type="entry name" value="GH10523P-RELATED"/>
    <property type="match status" value="1"/>
</dbReference>
<evidence type="ECO:0000313" key="9">
    <source>
        <dbReference type="EMBL" id="CAD7247245.1"/>
    </source>
</evidence>
<dbReference type="SMART" id="SM00355">
    <property type="entry name" value="ZnF_C2H2"/>
    <property type="match status" value="3"/>
</dbReference>